<organism evidence="9 10">
    <name type="scientific">Bacillus cereus</name>
    <dbReference type="NCBI Taxonomy" id="1396"/>
    <lineage>
        <taxon>Bacteria</taxon>
        <taxon>Bacillati</taxon>
        <taxon>Bacillota</taxon>
        <taxon>Bacilli</taxon>
        <taxon>Bacillales</taxon>
        <taxon>Bacillaceae</taxon>
        <taxon>Bacillus</taxon>
        <taxon>Bacillus cereus group</taxon>
    </lineage>
</organism>
<accession>A0A1S9TC09</accession>
<reference evidence="9 10" key="1">
    <citation type="submission" date="2017-01" db="EMBL/GenBank/DDBJ databases">
        <title>Bacillus cereus isolates.</title>
        <authorList>
            <person name="Beno S.M."/>
        </authorList>
    </citation>
    <scope>NUCLEOTIDE SEQUENCE [LARGE SCALE GENOMIC DNA]</scope>
    <source>
        <strain evidence="9 10">FSL H8-0485</strain>
    </source>
</reference>
<dbReference type="SUPFAM" id="SSF69360">
    <property type="entry name" value="Cell wall binding repeat"/>
    <property type="match status" value="1"/>
</dbReference>
<evidence type="ECO:0000259" key="8">
    <source>
        <dbReference type="Pfam" id="PF03945"/>
    </source>
</evidence>
<dbReference type="AlphaFoldDB" id="A0A1S9TC09"/>
<evidence type="ECO:0000313" key="10">
    <source>
        <dbReference type="Proteomes" id="UP000190906"/>
    </source>
</evidence>
<evidence type="ECO:0000256" key="5">
    <source>
        <dbReference type="ARBA" id="ARBA00029653"/>
    </source>
</evidence>
<dbReference type="GO" id="GO:0001907">
    <property type="term" value="P:symbiont-mediated killing of host cell"/>
    <property type="evidence" value="ECO:0007669"/>
    <property type="project" value="InterPro"/>
</dbReference>
<dbReference type="Gene3D" id="1.20.190.10">
    <property type="entry name" value="Pesticidal crystal protein, N-terminal domain"/>
    <property type="match status" value="1"/>
</dbReference>
<comment type="similarity">
    <text evidence="1">Belongs to the delta endotoxin family.</text>
</comment>
<name>A0A1S9TC09_BACCE</name>
<evidence type="ECO:0000256" key="4">
    <source>
        <dbReference type="ARBA" id="ARBA00023026"/>
    </source>
</evidence>
<dbReference type="InterPro" id="IPR036716">
    <property type="entry name" value="Pest_crys_N_sf"/>
</dbReference>
<evidence type="ECO:0000313" key="9">
    <source>
        <dbReference type="EMBL" id="OOR07121.1"/>
    </source>
</evidence>
<dbReference type="Gene3D" id="2.10.270.10">
    <property type="entry name" value="Cholin Binding"/>
    <property type="match status" value="1"/>
</dbReference>
<evidence type="ECO:0000256" key="6">
    <source>
        <dbReference type="SAM" id="Coils"/>
    </source>
</evidence>
<keyword evidence="6" id="KW-0175">Coiled coil</keyword>
<sequence>MEYTGENINKAQQDNPPPQGAIATSAFAPEEDSVSVISSHTINIADTQTENLEKSFWQKATSEMTIKNGAKFGGTTLKEFLKFAKSNDSASANNALRAIVLASFDFIPYGMFISPIIGYIWEEQGGIKEQLTKLKDEINAETDKKIAQQHLIDLDSKFSDLLENLNKLENSVKSKKAEMYYDSQGSIEESRRIWVGIIESKFGEILTLAKQEKNKVNELPLYTQVATAHISFLKNLEINGPGPNYKFDPQSLKYFYNTKHIQETIDKYTTYIKNTFDDFHIKNIEKIYKVYGSPIDPYIFATSEGRELVKQKLNKLLLEAKATLDKINNETVWPGGWAAHGRSVEKATDELNNVKVAVNAADFSSKLFETTIADESFNTIASLGTWIEKDGKHYYNDRYGEMVTEWLNIGKKTYFFSPEDNVENLSGIKFKKGEMITGWVNTEENMESNQIRSYLFVDEEEGLKNSAGELFTLGQMMTGWHKTMDGKDKEFWYYFTSEEEGLKNSAGELFTLGQMMTGWHKTMDEKGKEFWYYFSPKEEGLKNFAGKLFTLGQMMTGTVKIGNKGYTFAENGVCTNPNI</sequence>
<feature type="domain" description="Pesticidal crystal protein" evidence="8">
    <location>
        <begin position="104"/>
        <end position="278"/>
    </location>
</feature>
<dbReference type="Gene3D" id="2.10.270.20">
    <property type="match status" value="1"/>
</dbReference>
<feature type="region of interest" description="Disordered" evidence="7">
    <location>
        <begin position="1"/>
        <end position="21"/>
    </location>
</feature>
<dbReference type="SUPFAM" id="SSF56849">
    <property type="entry name" value="delta-Endotoxin (insectocide), N-terminal domain"/>
    <property type="match status" value="1"/>
</dbReference>
<comment type="caution">
    <text evidence="9">The sequence shown here is derived from an EMBL/GenBank/DDBJ whole genome shotgun (WGS) entry which is preliminary data.</text>
</comment>
<evidence type="ECO:0000256" key="2">
    <source>
        <dbReference type="ARBA" id="ARBA00022656"/>
    </source>
</evidence>
<gene>
    <name evidence="9" type="ORF">BW897_30495</name>
</gene>
<keyword evidence="3" id="KW-0749">Sporulation</keyword>
<proteinExistence type="inferred from homology"/>
<dbReference type="EMBL" id="MUAJ01000069">
    <property type="protein sequence ID" value="OOR07121.1"/>
    <property type="molecule type" value="Genomic_DNA"/>
</dbReference>
<evidence type="ECO:0000256" key="1">
    <source>
        <dbReference type="ARBA" id="ARBA00007819"/>
    </source>
</evidence>
<dbReference type="Proteomes" id="UP000190906">
    <property type="component" value="Unassembled WGS sequence"/>
</dbReference>
<dbReference type="Pfam" id="PF03945">
    <property type="entry name" value="Endotoxin_N"/>
    <property type="match status" value="1"/>
</dbReference>
<evidence type="ECO:0000256" key="7">
    <source>
        <dbReference type="SAM" id="MobiDB-lite"/>
    </source>
</evidence>
<dbReference type="RefSeq" id="WP_078205743.1">
    <property type="nucleotide sequence ID" value="NZ_MUAJ01000069.1"/>
</dbReference>
<dbReference type="GO" id="GO:0030435">
    <property type="term" value="P:sporulation resulting in formation of a cellular spore"/>
    <property type="evidence" value="ECO:0007669"/>
    <property type="project" value="UniProtKB-KW"/>
</dbReference>
<dbReference type="GO" id="GO:0090729">
    <property type="term" value="F:toxin activity"/>
    <property type="evidence" value="ECO:0007669"/>
    <property type="project" value="UniProtKB-KW"/>
</dbReference>
<protein>
    <recommendedName>
        <fullName evidence="5">Crystaline entomocidal protoxin</fullName>
    </recommendedName>
</protein>
<dbReference type="InterPro" id="IPR005639">
    <property type="entry name" value="Pest_crys_dom_I"/>
</dbReference>
<keyword evidence="2" id="KW-0800">Toxin</keyword>
<feature type="compositionally biased region" description="Polar residues" evidence="7">
    <location>
        <begin position="1"/>
        <end position="14"/>
    </location>
</feature>
<feature type="coiled-coil region" evidence="6">
    <location>
        <begin position="151"/>
        <end position="178"/>
    </location>
</feature>
<evidence type="ECO:0000256" key="3">
    <source>
        <dbReference type="ARBA" id="ARBA00022969"/>
    </source>
</evidence>
<keyword evidence="4" id="KW-0843">Virulence</keyword>